<dbReference type="SUPFAM" id="SSF55008">
    <property type="entry name" value="HMA, heavy metal-associated domain"/>
    <property type="match status" value="1"/>
</dbReference>
<dbReference type="Pfam" id="PF00152">
    <property type="entry name" value="tRNA-synt_2"/>
    <property type="match status" value="1"/>
</dbReference>
<dbReference type="PANTHER" id="PTHR22594:SF5">
    <property type="entry name" value="ASPARTATE--TRNA LIGASE, MITOCHONDRIAL"/>
    <property type="match status" value="1"/>
</dbReference>
<dbReference type="Pfam" id="PF00847">
    <property type="entry name" value="AP2"/>
    <property type="match status" value="1"/>
</dbReference>
<keyword evidence="8" id="KW-0030">Aminoacyl-tRNA synthetase</keyword>
<feature type="domain" description="AP2/ERF" evidence="13">
    <location>
        <begin position="118"/>
        <end position="176"/>
    </location>
</feature>
<comment type="caution">
    <text evidence="14">The sequence shown here is derived from an EMBL/GenBank/DDBJ whole genome shotgun (WGS) entry which is preliminary data.</text>
</comment>
<dbReference type="SMART" id="SM00380">
    <property type="entry name" value="AP2"/>
    <property type="match status" value="1"/>
</dbReference>
<dbReference type="InterPro" id="IPR016177">
    <property type="entry name" value="DNA-bd_dom_sf"/>
</dbReference>
<dbReference type="PROSITE" id="PS51032">
    <property type="entry name" value="AP2_ERF"/>
    <property type="match status" value="1"/>
</dbReference>
<evidence type="ECO:0000256" key="7">
    <source>
        <dbReference type="ARBA" id="ARBA00023125"/>
    </source>
</evidence>
<evidence type="ECO:0000256" key="5">
    <source>
        <dbReference type="ARBA" id="ARBA00022917"/>
    </source>
</evidence>
<dbReference type="PRINTS" id="PR00367">
    <property type="entry name" value="ETHRSPELEMNT"/>
</dbReference>
<evidence type="ECO:0000256" key="11">
    <source>
        <dbReference type="SAM" id="MobiDB-lite"/>
    </source>
</evidence>
<dbReference type="CDD" id="cd00371">
    <property type="entry name" value="HMA"/>
    <property type="match status" value="1"/>
</dbReference>
<comment type="subcellular location">
    <subcellularLocation>
        <location evidence="1">Nucleus</location>
    </subcellularLocation>
</comment>
<dbReference type="PROSITE" id="PS50846">
    <property type="entry name" value="HMA_2"/>
    <property type="match status" value="1"/>
</dbReference>
<feature type="region of interest" description="Disordered" evidence="11">
    <location>
        <begin position="62"/>
        <end position="88"/>
    </location>
</feature>
<dbReference type="InterPro" id="IPR006121">
    <property type="entry name" value="HMA_dom"/>
</dbReference>
<evidence type="ECO:0000256" key="9">
    <source>
        <dbReference type="ARBA" id="ARBA00023163"/>
    </source>
</evidence>
<dbReference type="Proteomes" id="UP000824890">
    <property type="component" value="Unassembled WGS sequence"/>
</dbReference>
<dbReference type="EMBL" id="JAGKQM010000009">
    <property type="protein sequence ID" value="KAH0909960.1"/>
    <property type="molecule type" value="Genomic_DNA"/>
</dbReference>
<keyword evidence="5" id="KW-0648">Protein biosynthesis</keyword>
<keyword evidence="3" id="KW-0547">Nucleotide-binding</keyword>
<evidence type="ECO:0000256" key="8">
    <source>
        <dbReference type="ARBA" id="ARBA00023146"/>
    </source>
</evidence>
<keyword evidence="4" id="KW-0067">ATP-binding</keyword>
<keyword evidence="6" id="KW-0805">Transcription regulation</keyword>
<dbReference type="SUPFAM" id="SSF54171">
    <property type="entry name" value="DNA-binding domain"/>
    <property type="match status" value="1"/>
</dbReference>
<protein>
    <recommendedName>
        <fullName evidence="16">AP2/ERF domain-containing protein</fullName>
    </recommendedName>
</protein>
<dbReference type="CDD" id="cd00018">
    <property type="entry name" value="AP2"/>
    <property type="match status" value="1"/>
</dbReference>
<evidence type="ECO:0000256" key="2">
    <source>
        <dbReference type="ARBA" id="ARBA00022598"/>
    </source>
</evidence>
<reference evidence="14 15" key="1">
    <citation type="submission" date="2021-05" db="EMBL/GenBank/DDBJ databases">
        <title>Genome Assembly of Synthetic Allotetraploid Brassica napus Reveals Homoeologous Exchanges between Subgenomes.</title>
        <authorList>
            <person name="Davis J.T."/>
        </authorList>
    </citation>
    <scope>NUCLEOTIDE SEQUENCE [LARGE SCALE GENOMIC DNA]</scope>
    <source>
        <strain evidence="15">cv. Da-Ae</strain>
        <tissue evidence="14">Seedling</tissue>
    </source>
</reference>
<dbReference type="InterPro" id="IPR045864">
    <property type="entry name" value="aa-tRNA-synth_II/BPL/LPL"/>
</dbReference>
<evidence type="ECO:0000313" key="15">
    <source>
        <dbReference type="Proteomes" id="UP000824890"/>
    </source>
</evidence>
<name>A0ABQ8BYS3_BRANA</name>
<dbReference type="Gene3D" id="3.30.930.10">
    <property type="entry name" value="Bira Bifunctional Protein, Domain 2"/>
    <property type="match status" value="1"/>
</dbReference>
<dbReference type="Gene3D" id="3.30.730.10">
    <property type="entry name" value="AP2/ERF domain"/>
    <property type="match status" value="1"/>
</dbReference>
<sequence length="525" mass="58395">MKLWLDEFFLPCHSFIHTTHGPLRFVFLPLHHFRFSFASTSKSHKVHLLIIKSHLASSESSFTFQSNPRGVSGSASRSNRKPPLKIEPPNRTEWIQFATANPQPEQLPVHVSAEEKMHYRGVRMRPWVKFAAEIRDPNRRGTRVSLGTFDTEIEAARGYDQAAFKLRGAKAIVNFPLEVGTWNQHADVGQNKRKRDGEEEQTFTTTHCTGETVLSNHHLSPPISPTSIAHLARKQTIGSLLSYSTYIKRLEVLAYDVKPKESVLGSGYNGGTEGVDFHRERCIEKIQKTVSKAKGVSGFSIDHEKQLVTVKGTMDVKKLVRSLTEKLKRSVEIVATAKNGNAKEKQYVAAQPAHGSAYFPGEDGDTIEYLAPQIFSDDNPNACVMKQFEKALHHPFTGPRPEDMDDLPSARALAYDMVYNGVEIGGGSLRIYKRDVQEKVLEIIGISAEEAEAKFGYLLEALDMGAPPHGGIAYGLDRMVMMLAGASSIRDVIAFPKTTTAQCALTRTPSEVDPKQLQDLSIRTN</sequence>
<evidence type="ECO:0008006" key="16">
    <source>
        <dbReference type="Google" id="ProtNLM"/>
    </source>
</evidence>
<dbReference type="InterPro" id="IPR001471">
    <property type="entry name" value="AP2/ERF_dom"/>
</dbReference>
<evidence type="ECO:0000256" key="1">
    <source>
        <dbReference type="ARBA" id="ARBA00004123"/>
    </source>
</evidence>
<evidence type="ECO:0000256" key="4">
    <source>
        <dbReference type="ARBA" id="ARBA00022840"/>
    </source>
</evidence>
<accession>A0ABQ8BYS3</accession>
<dbReference type="InterPro" id="IPR036163">
    <property type="entry name" value="HMA_dom_sf"/>
</dbReference>
<gene>
    <name evidence="14" type="ORF">HID58_033281</name>
</gene>
<evidence type="ECO:0000259" key="13">
    <source>
        <dbReference type="PROSITE" id="PS51032"/>
    </source>
</evidence>
<evidence type="ECO:0000256" key="10">
    <source>
        <dbReference type="ARBA" id="ARBA00023242"/>
    </source>
</evidence>
<dbReference type="InterPro" id="IPR036955">
    <property type="entry name" value="AP2/ERF_dom_sf"/>
</dbReference>
<keyword evidence="10" id="KW-0539">Nucleus</keyword>
<feature type="domain" description="HMA" evidence="12">
    <location>
        <begin position="268"/>
        <end position="335"/>
    </location>
</feature>
<dbReference type="InterPro" id="IPR004364">
    <property type="entry name" value="Aa-tRNA-synt_II"/>
</dbReference>
<dbReference type="SUPFAM" id="SSF55681">
    <property type="entry name" value="Class II aaRS and biotin synthetases"/>
    <property type="match status" value="1"/>
</dbReference>
<evidence type="ECO:0000256" key="6">
    <source>
        <dbReference type="ARBA" id="ARBA00023015"/>
    </source>
</evidence>
<dbReference type="PANTHER" id="PTHR22594">
    <property type="entry name" value="ASPARTYL/LYSYL-TRNA SYNTHETASE"/>
    <property type="match status" value="1"/>
</dbReference>
<evidence type="ECO:0000256" key="3">
    <source>
        <dbReference type="ARBA" id="ARBA00022741"/>
    </source>
</evidence>
<dbReference type="PRINTS" id="PR01042">
    <property type="entry name" value="TRNASYNTHASP"/>
</dbReference>
<evidence type="ECO:0000259" key="12">
    <source>
        <dbReference type="PROSITE" id="PS50846"/>
    </source>
</evidence>
<keyword evidence="7" id="KW-0238">DNA-binding</keyword>
<evidence type="ECO:0000313" key="14">
    <source>
        <dbReference type="EMBL" id="KAH0909960.1"/>
    </source>
</evidence>
<organism evidence="14 15">
    <name type="scientific">Brassica napus</name>
    <name type="common">Rape</name>
    <dbReference type="NCBI Taxonomy" id="3708"/>
    <lineage>
        <taxon>Eukaryota</taxon>
        <taxon>Viridiplantae</taxon>
        <taxon>Streptophyta</taxon>
        <taxon>Embryophyta</taxon>
        <taxon>Tracheophyta</taxon>
        <taxon>Spermatophyta</taxon>
        <taxon>Magnoliopsida</taxon>
        <taxon>eudicotyledons</taxon>
        <taxon>Gunneridae</taxon>
        <taxon>Pentapetalae</taxon>
        <taxon>rosids</taxon>
        <taxon>malvids</taxon>
        <taxon>Brassicales</taxon>
        <taxon>Brassicaceae</taxon>
        <taxon>Brassiceae</taxon>
        <taxon>Brassica</taxon>
    </lineage>
</organism>
<dbReference type="InterPro" id="IPR002312">
    <property type="entry name" value="Asp/Asn-tRNA-synth_IIb"/>
</dbReference>
<keyword evidence="9" id="KW-0804">Transcription</keyword>
<keyword evidence="15" id="KW-1185">Reference proteome</keyword>
<feature type="compositionally biased region" description="Polar residues" evidence="11">
    <location>
        <begin position="62"/>
        <end position="77"/>
    </location>
</feature>
<proteinExistence type="predicted"/>
<keyword evidence="2" id="KW-0436">Ligase</keyword>